<feature type="transmembrane region" description="Helical" evidence="1">
    <location>
        <begin position="60"/>
        <end position="77"/>
    </location>
</feature>
<dbReference type="EMBL" id="CP113361">
    <property type="protein sequence ID" value="WAI01763.1"/>
    <property type="molecule type" value="Genomic_DNA"/>
</dbReference>
<feature type="transmembrane region" description="Helical" evidence="1">
    <location>
        <begin position="6"/>
        <end position="28"/>
    </location>
</feature>
<name>A0A9X9T7U6_METOG</name>
<accession>A0A9X9T7U6</accession>
<dbReference type="RefSeq" id="WP_268187029.1">
    <property type="nucleotide sequence ID" value="NZ_CP113361.1"/>
</dbReference>
<keyword evidence="1" id="KW-0812">Transmembrane</keyword>
<gene>
    <name evidence="2" type="ORF">OU421_02500</name>
</gene>
<keyword evidence="1" id="KW-1133">Transmembrane helix</keyword>
<reference evidence="2" key="1">
    <citation type="submission" date="2022-11" db="EMBL/GenBank/DDBJ databases">
        <title>Complete genome sequence of Methanogenium organophilum DSM 3596.</title>
        <authorList>
            <person name="Chen S.-C."/>
            <person name="Lai S.-J."/>
            <person name="You Y.-T."/>
        </authorList>
    </citation>
    <scope>NUCLEOTIDE SEQUENCE</scope>
    <source>
        <strain evidence="2">DSM 3596</strain>
    </source>
</reference>
<keyword evidence="1" id="KW-0472">Membrane</keyword>
<protein>
    <submittedName>
        <fullName evidence="2">DUF4956 domain-containing protein</fullName>
    </submittedName>
</protein>
<organism evidence="2 3">
    <name type="scientific">Methanogenium organophilum</name>
    <dbReference type="NCBI Taxonomy" id="2199"/>
    <lineage>
        <taxon>Archaea</taxon>
        <taxon>Methanobacteriati</taxon>
        <taxon>Methanobacteriota</taxon>
        <taxon>Stenosarchaea group</taxon>
        <taxon>Methanomicrobia</taxon>
        <taxon>Methanomicrobiales</taxon>
        <taxon>Methanomicrobiaceae</taxon>
        <taxon>Methanogenium</taxon>
    </lineage>
</organism>
<sequence length="199" mass="23266">MLSDTNLIFILGFFINLLFAFIIIRFVYYPRQSQHTYLFTFLAFNTVIYFIMGLFTSVELSIGAGFGLFALFSVLRYRTETVPIHEMTYLFLMVALPVLNSILISSSQYEELILTNVLITGVIWALENGWGFTNRMHSKEIVYEKIDLVHQDNKEELLADIRERTGLNVVRFEIDKINYLRDTVNGRIFYLEESGRRKT</sequence>
<dbReference type="KEGG" id="mou:OU421_02500"/>
<feature type="transmembrane region" description="Helical" evidence="1">
    <location>
        <begin position="112"/>
        <end position="130"/>
    </location>
</feature>
<dbReference type="AlphaFoldDB" id="A0A9X9T7U6"/>
<proteinExistence type="predicted"/>
<evidence type="ECO:0000256" key="1">
    <source>
        <dbReference type="SAM" id="Phobius"/>
    </source>
</evidence>
<evidence type="ECO:0000313" key="2">
    <source>
        <dbReference type="EMBL" id="WAI01763.1"/>
    </source>
</evidence>
<evidence type="ECO:0000313" key="3">
    <source>
        <dbReference type="Proteomes" id="UP001163096"/>
    </source>
</evidence>
<dbReference type="InterPro" id="IPR032531">
    <property type="entry name" value="DUF4956"/>
</dbReference>
<dbReference type="Pfam" id="PF16316">
    <property type="entry name" value="DUF4956"/>
    <property type="match status" value="1"/>
</dbReference>
<dbReference type="Proteomes" id="UP001163096">
    <property type="component" value="Chromosome"/>
</dbReference>
<dbReference type="GeneID" id="76833936"/>
<keyword evidence="3" id="KW-1185">Reference proteome</keyword>
<feature type="transmembrane region" description="Helical" evidence="1">
    <location>
        <begin position="89"/>
        <end position="106"/>
    </location>
</feature>